<reference evidence="2 3" key="1">
    <citation type="submission" date="2020-08" db="EMBL/GenBank/DDBJ databases">
        <title>Sequencing the genomes of 1000 actinobacteria strains.</title>
        <authorList>
            <person name="Klenk H.-P."/>
        </authorList>
    </citation>
    <scope>NUCLEOTIDE SEQUENCE [LARGE SCALE GENOMIC DNA]</scope>
    <source>
        <strain evidence="2 3">DSM 45823</strain>
    </source>
</reference>
<dbReference type="CDD" id="cd02440">
    <property type="entry name" value="AdoMet_MTases"/>
    <property type="match status" value="1"/>
</dbReference>
<sequence>MSEEIAAHYDRLADRYDENWAHSAEFIAWMTGCILERLEPAPGDRVADIGCGTGLFTQGLVERAGQVACVDPSGAMLERLPAGKGFVPVEASAEDVVEGRALLPHRQFDVILVKEAIHHVQDRARVLEGLAGMLAPGGRVLVVMLPTTIDYPLFDRALRLFEELQPDPEDVAGHLERAGLRVRLTYESFPLSFSKGRYLRMVRNRYMSLLSMFDDAELEAGIAEIDERHPEEVLQFPDRFAFVLGRRA</sequence>
<dbReference type="Proteomes" id="UP000539313">
    <property type="component" value="Unassembled WGS sequence"/>
</dbReference>
<keyword evidence="2" id="KW-0489">Methyltransferase</keyword>
<proteinExistence type="predicted"/>
<evidence type="ECO:0000313" key="2">
    <source>
        <dbReference type="EMBL" id="MBA9007232.1"/>
    </source>
</evidence>
<comment type="caution">
    <text evidence="2">The sequence shown here is derived from an EMBL/GenBank/DDBJ whole genome shotgun (WGS) entry which is preliminary data.</text>
</comment>
<feature type="domain" description="Methyltransferase type 11" evidence="1">
    <location>
        <begin position="48"/>
        <end position="141"/>
    </location>
</feature>
<protein>
    <submittedName>
        <fullName evidence="2">SAM-dependent methyltransferase</fullName>
    </submittedName>
</protein>
<dbReference type="GO" id="GO:0032259">
    <property type="term" value="P:methylation"/>
    <property type="evidence" value="ECO:0007669"/>
    <property type="project" value="UniProtKB-KW"/>
</dbReference>
<dbReference type="InterPro" id="IPR013216">
    <property type="entry name" value="Methyltransf_11"/>
</dbReference>
<evidence type="ECO:0000259" key="1">
    <source>
        <dbReference type="Pfam" id="PF08241"/>
    </source>
</evidence>
<keyword evidence="2" id="KW-0808">Transferase</keyword>
<keyword evidence="3" id="KW-1185">Reference proteome</keyword>
<gene>
    <name evidence="2" type="ORF">HNR21_006114</name>
</gene>
<dbReference type="PANTHER" id="PTHR43861:SF1">
    <property type="entry name" value="TRANS-ACONITATE 2-METHYLTRANSFERASE"/>
    <property type="match status" value="1"/>
</dbReference>
<dbReference type="GO" id="GO:0008757">
    <property type="term" value="F:S-adenosylmethionine-dependent methyltransferase activity"/>
    <property type="evidence" value="ECO:0007669"/>
    <property type="project" value="InterPro"/>
</dbReference>
<dbReference type="Gene3D" id="3.40.50.150">
    <property type="entry name" value="Vaccinia Virus protein VP39"/>
    <property type="match status" value="1"/>
</dbReference>
<accession>A0A7W3RBP2</accession>
<organism evidence="2 3">
    <name type="scientific">Thermomonospora cellulosilytica</name>
    <dbReference type="NCBI Taxonomy" id="1411118"/>
    <lineage>
        <taxon>Bacteria</taxon>
        <taxon>Bacillati</taxon>
        <taxon>Actinomycetota</taxon>
        <taxon>Actinomycetes</taxon>
        <taxon>Streptosporangiales</taxon>
        <taxon>Thermomonosporaceae</taxon>
        <taxon>Thermomonospora</taxon>
    </lineage>
</organism>
<evidence type="ECO:0000313" key="3">
    <source>
        <dbReference type="Proteomes" id="UP000539313"/>
    </source>
</evidence>
<name>A0A7W3RBP2_9ACTN</name>
<dbReference type="SUPFAM" id="SSF53335">
    <property type="entry name" value="S-adenosyl-L-methionine-dependent methyltransferases"/>
    <property type="match status" value="1"/>
</dbReference>
<dbReference type="AlphaFoldDB" id="A0A7W3RBP2"/>
<dbReference type="InterPro" id="IPR029063">
    <property type="entry name" value="SAM-dependent_MTases_sf"/>
</dbReference>
<dbReference type="RefSeq" id="WP_182707864.1">
    <property type="nucleotide sequence ID" value="NZ_JACJII010000001.1"/>
</dbReference>
<dbReference type="Pfam" id="PF08241">
    <property type="entry name" value="Methyltransf_11"/>
    <property type="match status" value="1"/>
</dbReference>
<dbReference type="EMBL" id="JACJII010000001">
    <property type="protein sequence ID" value="MBA9007232.1"/>
    <property type="molecule type" value="Genomic_DNA"/>
</dbReference>
<dbReference type="PANTHER" id="PTHR43861">
    <property type="entry name" value="TRANS-ACONITATE 2-METHYLTRANSFERASE-RELATED"/>
    <property type="match status" value="1"/>
</dbReference>